<dbReference type="GO" id="GO:0005085">
    <property type="term" value="F:guanyl-nucleotide exchange factor activity"/>
    <property type="evidence" value="ECO:0007669"/>
    <property type="project" value="UniProtKB-KW"/>
</dbReference>
<evidence type="ECO:0000256" key="3">
    <source>
        <dbReference type="ARBA" id="ARBA00023186"/>
    </source>
</evidence>
<comment type="similarity">
    <text evidence="1">Belongs to the synembryn family.</text>
</comment>
<dbReference type="InterPro" id="IPR019318">
    <property type="entry name" value="Gua_nucleotide_exch_fac_Ric8"/>
</dbReference>
<dbReference type="KEGG" id="som:SOMG_01184"/>
<dbReference type="Proteomes" id="UP001212411">
    <property type="component" value="Chromosome 1"/>
</dbReference>
<keyword evidence="3" id="KW-0143">Chaperone</keyword>
<protein>
    <submittedName>
        <fullName evidence="5">Synembryn family GEF, Ric8</fullName>
    </submittedName>
</protein>
<dbReference type="AlphaFoldDB" id="A0AAE9WC88"/>
<feature type="compositionally biased region" description="Polar residues" evidence="4">
    <location>
        <begin position="421"/>
        <end position="431"/>
    </location>
</feature>
<accession>A0AAE9WC88</accession>
<proteinExistence type="inferred from homology"/>
<dbReference type="Pfam" id="PF10165">
    <property type="entry name" value="Ric8"/>
    <property type="match status" value="1"/>
</dbReference>
<dbReference type="EMBL" id="CP115611">
    <property type="protein sequence ID" value="WBW72801.1"/>
    <property type="molecule type" value="Genomic_DNA"/>
</dbReference>
<dbReference type="GO" id="GO:0007186">
    <property type="term" value="P:G protein-coupled receptor signaling pathway"/>
    <property type="evidence" value="ECO:0007669"/>
    <property type="project" value="TreeGrafter"/>
</dbReference>
<feature type="region of interest" description="Disordered" evidence="4">
    <location>
        <begin position="389"/>
        <end position="435"/>
    </location>
</feature>
<dbReference type="PANTHER" id="PTHR12425">
    <property type="entry name" value="SYNEMBRYN"/>
    <property type="match status" value="1"/>
</dbReference>
<dbReference type="PANTHER" id="PTHR12425:SF5">
    <property type="entry name" value="SYNEMBRYN"/>
    <property type="match status" value="1"/>
</dbReference>
<evidence type="ECO:0000256" key="4">
    <source>
        <dbReference type="SAM" id="MobiDB-lite"/>
    </source>
</evidence>
<keyword evidence="2" id="KW-0344">Guanine-nucleotide releasing factor</keyword>
<sequence length="480" mass="54991">MELQNLLELVKEKTTIVYLHDSVSPARHGLKKRLQDEDSNHQDIPLVFIAQLKELSRRLENARQIADVLDWNSYFYYASKCQDEKKNIEMIKLLANCLMQVPVISKHLAHSECLKNFTRQVFEGDNLESQNVYLRFLFIFLAYQGADTCINLSELTFSLVKRLEAIWKIISESVCDSENFSLYSEILRILFPLFRMGFIEESTRLTALPIIIKTWSKYSQEEDSTIRWHAINAILECDLKNITSSQACEIVDLATKTLQSAVKLETVEELEGYYHQFESDLPLNKSTSLEKDLVPILVILYSIISIERVREKLEIILLPKEHDRETSLKKGKSLACLFLRLSMIPLMESVSIWHGTILFTLCNCNPDLLTNQVGYGYASGILNKVKHSDPSDIIPPGSTGTHSGTEKSQPIDPITGEYKQQPKQQGSSSAMTMEEKEREAERLFVLFQRLEKNGAMQVTNPIRQAIDSGYYHDIDDTYSD</sequence>
<dbReference type="GO" id="GO:0005737">
    <property type="term" value="C:cytoplasm"/>
    <property type="evidence" value="ECO:0007669"/>
    <property type="project" value="TreeGrafter"/>
</dbReference>
<evidence type="ECO:0000313" key="6">
    <source>
        <dbReference type="Proteomes" id="UP001212411"/>
    </source>
</evidence>
<dbReference type="GeneID" id="80874666"/>
<gene>
    <name evidence="5" type="primary">ric8</name>
    <name evidence="5" type="ORF">SOMG_01184</name>
</gene>
<evidence type="ECO:0000256" key="2">
    <source>
        <dbReference type="ARBA" id="ARBA00022658"/>
    </source>
</evidence>
<dbReference type="GO" id="GO:0001965">
    <property type="term" value="F:G-protein alpha-subunit binding"/>
    <property type="evidence" value="ECO:0007669"/>
    <property type="project" value="TreeGrafter"/>
</dbReference>
<feature type="compositionally biased region" description="Polar residues" evidence="4">
    <location>
        <begin position="398"/>
        <end position="408"/>
    </location>
</feature>
<keyword evidence="6" id="KW-1185">Reference proteome</keyword>
<name>A0AAE9WC88_9SCHI</name>
<evidence type="ECO:0000256" key="1">
    <source>
        <dbReference type="ARBA" id="ARBA00009049"/>
    </source>
</evidence>
<dbReference type="RefSeq" id="XP_056037044.1">
    <property type="nucleotide sequence ID" value="XM_056179977.1"/>
</dbReference>
<organism evidence="5 6">
    <name type="scientific">Schizosaccharomyces osmophilus</name>
    <dbReference type="NCBI Taxonomy" id="2545709"/>
    <lineage>
        <taxon>Eukaryota</taxon>
        <taxon>Fungi</taxon>
        <taxon>Dikarya</taxon>
        <taxon>Ascomycota</taxon>
        <taxon>Taphrinomycotina</taxon>
        <taxon>Schizosaccharomycetes</taxon>
        <taxon>Schizosaccharomycetales</taxon>
        <taxon>Schizosaccharomycetaceae</taxon>
        <taxon>Schizosaccharomyces</taxon>
    </lineage>
</organism>
<evidence type="ECO:0000313" key="5">
    <source>
        <dbReference type="EMBL" id="WBW72801.1"/>
    </source>
</evidence>
<reference evidence="5 6" key="1">
    <citation type="journal article" date="2023" name="G3 (Bethesda)">
        <title>A high-quality reference genome for the fission yeast Schizosaccharomyces osmophilus.</title>
        <authorList>
            <person name="Jia G.S."/>
            <person name="Zhang W.C."/>
            <person name="Liang Y."/>
            <person name="Liu X.H."/>
            <person name="Rhind N."/>
            <person name="Pidoux A."/>
            <person name="Brysch-Herzberg M."/>
            <person name="Du L.L."/>
        </authorList>
    </citation>
    <scope>NUCLEOTIDE SEQUENCE [LARGE SCALE GENOMIC DNA]</scope>
    <source>
        <strain evidence="5 6">CBS 15793</strain>
    </source>
</reference>